<name>A0A699YVN2_HAELA</name>
<reference evidence="1 2" key="1">
    <citation type="submission" date="2020-02" db="EMBL/GenBank/DDBJ databases">
        <title>Draft genome sequence of Haematococcus lacustris strain NIES-144.</title>
        <authorList>
            <person name="Morimoto D."/>
            <person name="Nakagawa S."/>
            <person name="Yoshida T."/>
            <person name="Sawayama S."/>
        </authorList>
    </citation>
    <scope>NUCLEOTIDE SEQUENCE [LARGE SCALE GENOMIC DNA]</scope>
    <source>
        <strain evidence="1 2">NIES-144</strain>
    </source>
</reference>
<sequence>MAEPAHKAKEGQAVTVVSVTVLPVAAASVSVVEAGQLQLMPSRPAGCHSCDLALPSGRPG</sequence>
<protein>
    <submittedName>
        <fullName evidence="1">Uncharacterized protein</fullName>
    </submittedName>
</protein>
<proteinExistence type="predicted"/>
<evidence type="ECO:0000313" key="2">
    <source>
        <dbReference type="Proteomes" id="UP000485058"/>
    </source>
</evidence>
<dbReference type="EMBL" id="BLLF01000073">
    <property type="protein sequence ID" value="GFH07092.1"/>
    <property type="molecule type" value="Genomic_DNA"/>
</dbReference>
<gene>
    <name evidence="1" type="ORF">HaLaN_01844</name>
</gene>
<accession>A0A699YVN2</accession>
<comment type="caution">
    <text evidence="1">The sequence shown here is derived from an EMBL/GenBank/DDBJ whole genome shotgun (WGS) entry which is preliminary data.</text>
</comment>
<dbReference type="Proteomes" id="UP000485058">
    <property type="component" value="Unassembled WGS sequence"/>
</dbReference>
<organism evidence="1 2">
    <name type="scientific">Haematococcus lacustris</name>
    <name type="common">Green alga</name>
    <name type="synonym">Haematococcus pluvialis</name>
    <dbReference type="NCBI Taxonomy" id="44745"/>
    <lineage>
        <taxon>Eukaryota</taxon>
        <taxon>Viridiplantae</taxon>
        <taxon>Chlorophyta</taxon>
        <taxon>core chlorophytes</taxon>
        <taxon>Chlorophyceae</taxon>
        <taxon>CS clade</taxon>
        <taxon>Chlamydomonadales</taxon>
        <taxon>Haematococcaceae</taxon>
        <taxon>Haematococcus</taxon>
    </lineage>
</organism>
<keyword evidence="2" id="KW-1185">Reference proteome</keyword>
<dbReference type="AlphaFoldDB" id="A0A699YVN2"/>
<evidence type="ECO:0000313" key="1">
    <source>
        <dbReference type="EMBL" id="GFH07092.1"/>
    </source>
</evidence>